<dbReference type="Pfam" id="PF00535">
    <property type="entry name" value="Glycos_transf_2"/>
    <property type="match status" value="1"/>
</dbReference>
<evidence type="ECO:0000256" key="2">
    <source>
        <dbReference type="ARBA" id="ARBA00022679"/>
    </source>
</evidence>
<protein>
    <recommendedName>
        <fullName evidence="8">Glycosyltransferase</fullName>
    </recommendedName>
</protein>
<gene>
    <name evidence="7" type="ORF">AVDCRST_MAG34-2127</name>
</gene>
<dbReference type="InterPro" id="IPR029044">
    <property type="entry name" value="Nucleotide-diphossugar_trans"/>
</dbReference>
<dbReference type="InterPro" id="IPR001173">
    <property type="entry name" value="Glyco_trans_2-like"/>
</dbReference>
<dbReference type="EMBL" id="CADCUI010000052">
    <property type="protein sequence ID" value="CAA9356473.1"/>
    <property type="molecule type" value="Genomic_DNA"/>
</dbReference>
<evidence type="ECO:0000259" key="4">
    <source>
        <dbReference type="Pfam" id="PF00535"/>
    </source>
</evidence>
<reference evidence="7" key="1">
    <citation type="submission" date="2020-02" db="EMBL/GenBank/DDBJ databases">
        <authorList>
            <person name="Meier V. D."/>
        </authorList>
    </citation>
    <scope>NUCLEOTIDE SEQUENCE</scope>
    <source>
        <strain evidence="7">AVDCRST_MAG34</strain>
    </source>
</reference>
<dbReference type="Gene3D" id="3.90.550.10">
    <property type="entry name" value="Spore Coat Polysaccharide Biosynthesis Protein SpsA, Chain A"/>
    <property type="match status" value="1"/>
</dbReference>
<evidence type="ECO:0000259" key="6">
    <source>
        <dbReference type="Pfam" id="PF13439"/>
    </source>
</evidence>
<accession>A0A6J4MDN5</accession>
<dbReference type="InterPro" id="IPR027791">
    <property type="entry name" value="Galactosyl_T_C"/>
</dbReference>
<feature type="domain" description="Glycosyltransferase subfamily 4-like N-terminal" evidence="6">
    <location>
        <begin position="331"/>
        <end position="492"/>
    </location>
</feature>
<keyword evidence="1" id="KW-0328">Glycosyltransferase</keyword>
<evidence type="ECO:0000259" key="3">
    <source>
        <dbReference type="Pfam" id="PF00534"/>
    </source>
</evidence>
<dbReference type="Pfam" id="PF00534">
    <property type="entry name" value="Glycos_transf_1"/>
    <property type="match status" value="1"/>
</dbReference>
<dbReference type="InterPro" id="IPR011009">
    <property type="entry name" value="Kinase-like_dom_sf"/>
</dbReference>
<sequence>MVIPTCRAAESLTPTLQALAQQTTPPDTFEVVVVLDGPAADRVETLRARRHPFSLVVLASTGRGRAAACNTGVRAAAADAVLLLDDDMVLEPDGLAAHLARQEGPRPAGVVGAAPVVPDPGATLAARYVGRRFDRHLQKLAAPGHVMDVRDVYTGSFSISRSAFLAVGGFDERFVQYGNEDGELAGRLIAVGVPIDFAPEAVARQRYTKTFAQLAADNVDKGRTAQQFLARHPERSGESAVTRRRRASRPRRVVRAVGRRWVAGPAGMDSAVRVVELVATAVEKARPAVADRIVEALLDGCFWAGVDQERGGEGPVPKATTVVHYVDSGYPGGVEQVCLTLLSLLDRERWRPVLLVHQAPGLASMVDAARRSGIQVEVVPPRSGPNGMWSVPALARTLRRLRPGVVHVHRSWSMSGNAGVVGAALARCHAVVVTEHLFLPGTPRRAFLLRRVVVDRLVRRHVAVAESLGDVLRDRFAIAESDIEVIHNGVPPPREPSTTEVADLRRRWRAEAPYAVLVPARLDVHKGHRDLLAALRDLPGVLALLAGDGPRREELERFAAEAGVADRVQFLGHRDDMPALMRAADVVVLPSHVEGLPLVLLEASALGRPVVATEVDGVGEAVEHGVNGLLVPAGQPLALASAIRSLLEDPAAGARLGAAARSRFHQDFRADRMALRYQRLYEQLLDGGPSRAVQTPVGARESAALRKLDWRFLTGRDRFGRAADFSSAVAPADMFRELRSVTGEVVTGLATEPSTVDLAVAVEPDAATLRRMVTALRPGADLVLVSRASRTRLLERCRDAGLVDAETYLPWPLADRPTAWLPLGDVVACRRLLGRPPPRRLSVRWPRSWLRWWTGRLELWLFRSAPVGRVYVVATKPGADEATTAQVPLRHLWATTPGLPPADRFSRTLLTGGRESISKAVTLVTAFGATGPGLVVKWPRTIAAGEGLSREADNLALLGRTRDSRARGSVPALLHTHGTDVGPALVETMLEGATLGGSLTRASHRSVAMTAAEWLAELALGTSATESSEPTPWWPAVVAPVVDAFSDLAGGSVDPRLLAASRRTLSVMEPVRRCVEHRDFAPWNVLVAADGSWQVTDWESSVGVGLPLTDLWYFLTWAALAVEGVHESRLAEVYPRLTDVGTTSGDVCAAAVDRYATAVGLDRAAIGPLRALTWMIHAPSEVRRIERSTAAPLPPGGFRRATFTRLWAHEVRRSGTATREA</sequence>
<proteinExistence type="predicted"/>
<dbReference type="CDD" id="cd03811">
    <property type="entry name" value="GT4_GT28_WabH-like"/>
    <property type="match status" value="1"/>
</dbReference>
<evidence type="ECO:0000313" key="7">
    <source>
        <dbReference type="EMBL" id="CAA9356473.1"/>
    </source>
</evidence>
<dbReference type="Pfam" id="PF13439">
    <property type="entry name" value="Glyco_transf_4"/>
    <property type="match status" value="1"/>
</dbReference>
<feature type="domain" description="Glycosyl transferase family 1" evidence="3">
    <location>
        <begin position="511"/>
        <end position="662"/>
    </location>
</feature>
<dbReference type="Gene3D" id="3.40.50.2000">
    <property type="entry name" value="Glycogen Phosphorylase B"/>
    <property type="match status" value="2"/>
</dbReference>
<feature type="domain" description="Glycosyltransferase 2-like" evidence="4">
    <location>
        <begin position="2"/>
        <end position="127"/>
    </location>
</feature>
<dbReference type="SUPFAM" id="SSF53448">
    <property type="entry name" value="Nucleotide-diphospho-sugar transferases"/>
    <property type="match status" value="1"/>
</dbReference>
<dbReference type="InterPro" id="IPR028098">
    <property type="entry name" value="Glyco_trans_4-like_N"/>
</dbReference>
<dbReference type="Pfam" id="PF02709">
    <property type="entry name" value="Glyco_transf_7C"/>
    <property type="match status" value="1"/>
</dbReference>
<keyword evidence="2" id="KW-0808">Transferase</keyword>
<evidence type="ECO:0000259" key="5">
    <source>
        <dbReference type="Pfam" id="PF02709"/>
    </source>
</evidence>
<name>A0A6J4MDN5_9ACTN</name>
<dbReference type="AlphaFoldDB" id="A0A6J4MDN5"/>
<dbReference type="SUPFAM" id="SSF53756">
    <property type="entry name" value="UDP-Glycosyltransferase/glycogen phosphorylase"/>
    <property type="match status" value="1"/>
</dbReference>
<evidence type="ECO:0008006" key="8">
    <source>
        <dbReference type="Google" id="ProtNLM"/>
    </source>
</evidence>
<feature type="domain" description="Galactosyltransferase C-terminal" evidence="5">
    <location>
        <begin position="148"/>
        <end position="202"/>
    </location>
</feature>
<dbReference type="Gene3D" id="3.90.1200.10">
    <property type="match status" value="1"/>
</dbReference>
<evidence type="ECO:0000256" key="1">
    <source>
        <dbReference type="ARBA" id="ARBA00022676"/>
    </source>
</evidence>
<dbReference type="PANTHER" id="PTHR12526:SF510">
    <property type="entry name" value="D-INOSITOL 3-PHOSPHATE GLYCOSYLTRANSFERASE"/>
    <property type="match status" value="1"/>
</dbReference>
<organism evidence="7">
    <name type="scientific">uncultured Nocardioidaceae bacterium</name>
    <dbReference type="NCBI Taxonomy" id="253824"/>
    <lineage>
        <taxon>Bacteria</taxon>
        <taxon>Bacillati</taxon>
        <taxon>Actinomycetota</taxon>
        <taxon>Actinomycetes</taxon>
        <taxon>Propionibacteriales</taxon>
        <taxon>Nocardioidaceae</taxon>
        <taxon>environmental samples</taxon>
    </lineage>
</organism>
<dbReference type="GO" id="GO:0016757">
    <property type="term" value="F:glycosyltransferase activity"/>
    <property type="evidence" value="ECO:0007669"/>
    <property type="project" value="UniProtKB-KW"/>
</dbReference>
<dbReference type="SUPFAM" id="SSF56112">
    <property type="entry name" value="Protein kinase-like (PK-like)"/>
    <property type="match status" value="1"/>
</dbReference>
<dbReference type="InterPro" id="IPR001296">
    <property type="entry name" value="Glyco_trans_1"/>
</dbReference>
<dbReference type="PANTHER" id="PTHR12526">
    <property type="entry name" value="GLYCOSYLTRANSFERASE"/>
    <property type="match status" value="1"/>
</dbReference>